<dbReference type="RefSeq" id="WP_349170799.1">
    <property type="nucleotide sequence ID" value="NZ_JBBMFO010000018.1"/>
</dbReference>
<keyword evidence="2" id="KW-1185">Reference proteome</keyword>
<evidence type="ECO:0000313" key="1">
    <source>
        <dbReference type="EMBL" id="MEQ2401213.1"/>
    </source>
</evidence>
<dbReference type="EMBL" id="JBBMFO010000018">
    <property type="protein sequence ID" value="MEQ2401213.1"/>
    <property type="molecule type" value="Genomic_DNA"/>
</dbReference>
<organism evidence="1 2">
    <name type="scientific">Peptoniphilus hominis</name>
    <name type="common">ex Hitch et al. 2025</name>
    <dbReference type="NCBI Taxonomy" id="3133174"/>
    <lineage>
        <taxon>Bacteria</taxon>
        <taxon>Bacillati</taxon>
        <taxon>Bacillota</taxon>
        <taxon>Tissierellia</taxon>
        <taxon>Tissierellales</taxon>
        <taxon>Peptoniphilaceae</taxon>
        <taxon>Peptoniphilus</taxon>
    </lineage>
</organism>
<gene>
    <name evidence="1" type="ORF">WMO19_06285</name>
</gene>
<accession>A0ABV1CEF3</accession>
<comment type="caution">
    <text evidence="1">The sequence shown here is derived from an EMBL/GenBank/DDBJ whole genome shotgun (WGS) entry which is preliminary data.</text>
</comment>
<dbReference type="Proteomes" id="UP001447979">
    <property type="component" value="Unassembled WGS sequence"/>
</dbReference>
<proteinExistence type="predicted"/>
<evidence type="ECO:0008006" key="3">
    <source>
        <dbReference type="Google" id="ProtNLM"/>
    </source>
</evidence>
<protein>
    <recommendedName>
        <fullName evidence="3">DUF4145 domain-containing protein</fullName>
    </recommendedName>
</protein>
<name>A0ABV1CEF3_9FIRM</name>
<evidence type="ECO:0000313" key="2">
    <source>
        <dbReference type="Proteomes" id="UP001447979"/>
    </source>
</evidence>
<sequence>MEGNFLENVWIDSKIIEDCMIGRVVNVGKIYGLNSAYEIWNEANNTILNCNDNKEKLNQGFLSLKRAFNVTSMELRKNLGIDNIKYSSKKKTKDFLGDLEYFEIIKTLTLNKYLNLRNLIEHENQSPPSVEDCLSLSEYIWNYIRNTANILNQFTEYISITSNNNKILFEYIIKEKNNMYFPHLYVTAFVESKFVSYLYKENSINIEKINLLNKFDLQKEIEFEKESEYIDDLSHIAIKGEILDQDIIAEYIKVLILPEYGGLDDISIQSIFSKV</sequence>
<reference evidence="1 2" key="1">
    <citation type="submission" date="2024-03" db="EMBL/GenBank/DDBJ databases">
        <title>Human intestinal bacterial collection.</title>
        <authorList>
            <person name="Pauvert C."/>
            <person name="Hitch T.C.A."/>
            <person name="Clavel T."/>
        </authorList>
    </citation>
    <scope>NUCLEOTIDE SEQUENCE [LARGE SCALE GENOMIC DNA]</scope>
    <source>
        <strain evidence="1 2">CLA-SR-H025</strain>
    </source>
</reference>